<evidence type="ECO:0000259" key="1">
    <source>
        <dbReference type="Pfam" id="PF01863"/>
    </source>
</evidence>
<dbReference type="PANTHER" id="PTHR30399">
    <property type="entry name" value="UNCHARACTERIZED PROTEIN YGJP"/>
    <property type="match status" value="1"/>
</dbReference>
<dbReference type="AlphaFoldDB" id="F6D3B1"/>
<dbReference type="STRING" id="868131.MSWAN_1692"/>
<dbReference type="CDD" id="cd07344">
    <property type="entry name" value="M48_yhfN_like"/>
    <property type="match status" value="1"/>
</dbReference>
<keyword evidence="3" id="KW-1185">Reference proteome</keyword>
<evidence type="ECO:0000313" key="2">
    <source>
        <dbReference type="EMBL" id="AEG18703.1"/>
    </source>
</evidence>
<accession>F6D3B1</accession>
<protein>
    <recommendedName>
        <fullName evidence="1">YgjP-like metallopeptidase domain-containing protein</fullName>
    </recommendedName>
</protein>
<dbReference type="Proteomes" id="UP000009231">
    <property type="component" value="Chromosome"/>
</dbReference>
<feature type="domain" description="YgjP-like metallopeptidase" evidence="1">
    <location>
        <begin position="92"/>
        <end position="185"/>
    </location>
</feature>
<gene>
    <name evidence="2" type="ordered locus">MSWAN_1692</name>
</gene>
<sequence>MNVSWRIQHKMKNNVKIYDLDIEYEIIHRKVKYPRLELKTDRLRLILPLGYNNHEKLLEKHKNWIYKRVSCIKSSMEETKNRQLDFGRTEDEFRALVQTYIERISQELDVSVKRVYFRKMTSRWGSCSSKKNININRYMQYIPTELIEYVVFHEMAHLVEMGHNKRFKKIISTRFTNHNEMERELLVYWLLIKENIPMYKKAQSVED</sequence>
<dbReference type="HOGENOM" id="CLU_065947_2_2_2"/>
<dbReference type="Gene3D" id="3.30.2010.10">
    <property type="entry name" value="Metalloproteases ('zincins'), catalytic domain"/>
    <property type="match status" value="1"/>
</dbReference>
<evidence type="ECO:0000313" key="3">
    <source>
        <dbReference type="Proteomes" id="UP000009231"/>
    </source>
</evidence>
<reference evidence="2 3" key="1">
    <citation type="journal article" date="2014" name="Int. J. Syst. Evol. Microbiol.">
        <title>Methanobacterium paludis sp. nov. and a novel strain of Methanobacterium lacus isolated from northern peatlands.</title>
        <authorList>
            <person name="Cadillo-Quiroz H."/>
            <person name="Brauer S.L."/>
            <person name="Goodson N."/>
            <person name="Yavitt J.B."/>
            <person name="Zinder S.H."/>
        </authorList>
    </citation>
    <scope>NUCLEOTIDE SEQUENCE [LARGE SCALE GENOMIC DNA]</scope>
    <source>
        <strain evidence="3">DSM 25820 / JCM 18151 / SWAN1</strain>
    </source>
</reference>
<organism evidence="2 3">
    <name type="scientific">Methanobacterium paludis (strain DSM 25820 / JCM 18151 / SWAN1)</name>
    <dbReference type="NCBI Taxonomy" id="868131"/>
    <lineage>
        <taxon>Archaea</taxon>
        <taxon>Methanobacteriati</taxon>
        <taxon>Methanobacteriota</taxon>
        <taxon>Methanomada group</taxon>
        <taxon>Methanobacteria</taxon>
        <taxon>Methanobacteriales</taxon>
        <taxon>Methanobacteriaceae</taxon>
        <taxon>Methanobacterium</taxon>
    </lineage>
</organism>
<proteinExistence type="predicted"/>
<dbReference type="EMBL" id="CP002772">
    <property type="protein sequence ID" value="AEG18703.1"/>
    <property type="molecule type" value="Genomic_DNA"/>
</dbReference>
<dbReference type="Pfam" id="PF01863">
    <property type="entry name" value="YgjP-like"/>
    <property type="match status" value="1"/>
</dbReference>
<dbReference type="KEGG" id="mew:MSWAN_1692"/>
<dbReference type="eggNOG" id="arCOG02625">
    <property type="taxonomic scope" value="Archaea"/>
</dbReference>
<dbReference type="InterPro" id="IPR002725">
    <property type="entry name" value="YgjP-like_metallopeptidase"/>
</dbReference>
<dbReference type="PANTHER" id="PTHR30399:SF1">
    <property type="entry name" value="UTP PYROPHOSPHATASE"/>
    <property type="match status" value="1"/>
</dbReference>
<dbReference type="InterPro" id="IPR053136">
    <property type="entry name" value="UTP_pyrophosphatase-like"/>
</dbReference>
<name>F6D3B1_METPW</name>